<reference evidence="3" key="1">
    <citation type="journal article" date="2010" name="Nature">
        <title>The Amphimedon queenslandica genome and the evolution of animal complexity.</title>
        <authorList>
            <person name="Srivastava M."/>
            <person name="Simakov O."/>
            <person name="Chapman J."/>
            <person name="Fahey B."/>
            <person name="Gauthier M.E."/>
            <person name="Mitros T."/>
            <person name="Richards G.S."/>
            <person name="Conaco C."/>
            <person name="Dacre M."/>
            <person name="Hellsten U."/>
            <person name="Larroux C."/>
            <person name="Putnam N.H."/>
            <person name="Stanke M."/>
            <person name="Adamska M."/>
            <person name="Darling A."/>
            <person name="Degnan S.M."/>
            <person name="Oakley T.H."/>
            <person name="Plachetzki D.C."/>
            <person name="Zhai Y."/>
            <person name="Adamski M."/>
            <person name="Calcino A."/>
            <person name="Cummins S.F."/>
            <person name="Goodstein D.M."/>
            <person name="Harris C."/>
            <person name="Jackson D.J."/>
            <person name="Leys S.P."/>
            <person name="Shu S."/>
            <person name="Woodcroft B.J."/>
            <person name="Vervoort M."/>
            <person name="Kosik K.S."/>
            <person name="Manning G."/>
            <person name="Degnan B.M."/>
            <person name="Rokhsar D.S."/>
        </authorList>
    </citation>
    <scope>NUCLEOTIDE SEQUENCE [LARGE SCALE GENOMIC DNA]</scope>
</reference>
<feature type="transmembrane region" description="Helical" evidence="1">
    <location>
        <begin position="34"/>
        <end position="61"/>
    </location>
</feature>
<keyword evidence="1" id="KW-1133">Transmembrane helix</keyword>
<dbReference type="EnsemblMetazoa" id="XM_019998050.1">
    <property type="protein sequence ID" value="XP_019853609.1"/>
    <property type="gene ID" value="LOC109582951"/>
</dbReference>
<dbReference type="KEGG" id="aqu:109582951"/>
<evidence type="ECO:0000256" key="1">
    <source>
        <dbReference type="SAM" id="Phobius"/>
    </source>
</evidence>
<dbReference type="Proteomes" id="UP000007879">
    <property type="component" value="Unassembled WGS sequence"/>
</dbReference>
<keyword evidence="1" id="KW-0472">Membrane</keyword>
<dbReference type="GeneID" id="109582951"/>
<organism evidence="2 3">
    <name type="scientific">Amphimedon queenslandica</name>
    <name type="common">Sponge</name>
    <dbReference type="NCBI Taxonomy" id="400682"/>
    <lineage>
        <taxon>Eukaryota</taxon>
        <taxon>Metazoa</taxon>
        <taxon>Porifera</taxon>
        <taxon>Demospongiae</taxon>
        <taxon>Heteroscleromorpha</taxon>
        <taxon>Haplosclerida</taxon>
        <taxon>Niphatidae</taxon>
        <taxon>Amphimedon</taxon>
    </lineage>
</organism>
<name>A0AAN0J9B0_AMPQE</name>
<evidence type="ECO:0000313" key="2">
    <source>
        <dbReference type="EnsemblMetazoa" id="XP_019853609.1"/>
    </source>
</evidence>
<sequence length="147" mass="16031">MEPSATLTSSGILTCTTAANNNSNSQTSLGQSQIIIKVLGGFLGITTFVVLILSLAMIIILRKKVKARSKNSIPDHTPETYEIPITTKEDPALYEMINNKIPSINTNNYSNYTSLSVSTTDNSTIYDIPETSRPQVSSCPYKVGHFK</sequence>
<accession>A0AAN0J9B0</accession>
<proteinExistence type="predicted"/>
<keyword evidence="1" id="KW-0812">Transmembrane</keyword>
<keyword evidence="3" id="KW-1185">Reference proteome</keyword>
<reference evidence="2" key="2">
    <citation type="submission" date="2024-06" db="UniProtKB">
        <authorList>
            <consortium name="EnsemblMetazoa"/>
        </authorList>
    </citation>
    <scope>IDENTIFICATION</scope>
</reference>
<dbReference type="AlphaFoldDB" id="A0AAN0J9B0"/>
<protein>
    <submittedName>
        <fullName evidence="2">Uncharacterized protein</fullName>
    </submittedName>
</protein>
<dbReference type="RefSeq" id="XP_019853609.1">
    <property type="nucleotide sequence ID" value="XM_019998050.1"/>
</dbReference>
<evidence type="ECO:0000313" key="3">
    <source>
        <dbReference type="Proteomes" id="UP000007879"/>
    </source>
</evidence>